<dbReference type="InterPro" id="IPR001611">
    <property type="entry name" value="Leu-rich_rpt"/>
</dbReference>
<comment type="subcellular location">
    <subcellularLocation>
        <location evidence="1">Membrane</location>
        <topology evidence="1">Single-pass type I membrane protein</topology>
    </subcellularLocation>
</comment>
<sequence length="545" mass="59907">MFIKIAIFISLLQHFVTIFCHQYSLDTDTAALLSFKSSITSDPRSRLGDWNEGNGVCNFTGVKCGLKNRRVVYLNLNSSSLVGTISPVLSNLTQLHYLLLVENHFYGTIPSELSSLRNLIEIKLSSNNLQGPIPGSFSVLSQLKLILLNDNDLSGTIPPAFFANCTLLKNINFSQNLGEIPPSLGNATELLNLDVENNTITGELPAETFSKFHELSYLHLSDTHMISHDNNTNLEPFFSALANCSWLEELKLAGLGLGGTLPSSIGELTTNLRTFQLQENRIQGSIPPQVGNMSGLTLLNLSSNFLTEISAEIGKLSRLEQLALSYNFFSEFPVALGQLSFSLSSIDLSHNNLSGPIPEEIGNISVLTYLFLNNNLLSGEIPPSIGRCTLLHKLDLSYNRLTGKVPPDITGLREMRRFLNLSHNQLEGMLPIELSKLENVEEIDLSCNRFNGTIFSQISSCYALKLVNFSNNSIQGVLPESLGDLKSIAVIDFSANERSGPIPPSLKKIKTLTFLNLSSNNFNGMIPTDGIFDLLTNSSDRVKDF</sequence>
<dbReference type="InterPro" id="IPR003591">
    <property type="entry name" value="Leu-rich_rpt_typical-subtyp"/>
</dbReference>
<dbReference type="InterPro" id="IPR052592">
    <property type="entry name" value="LRR-RLK"/>
</dbReference>
<keyword evidence="9" id="KW-0325">Glycoprotein</keyword>
<evidence type="ECO:0000256" key="3">
    <source>
        <dbReference type="ARBA" id="ARBA00022614"/>
    </source>
</evidence>
<dbReference type="InterPro" id="IPR013210">
    <property type="entry name" value="LRR_N_plant-typ"/>
</dbReference>
<dbReference type="Proteomes" id="UP001190926">
    <property type="component" value="Unassembled WGS sequence"/>
</dbReference>
<dbReference type="FunFam" id="3.80.10.10:FF:000275">
    <property type="entry name" value="Leucine-rich repeat receptor-like protein kinase"/>
    <property type="match status" value="1"/>
</dbReference>
<keyword evidence="4" id="KW-0812">Transmembrane</keyword>
<evidence type="ECO:0000313" key="13">
    <source>
        <dbReference type="Proteomes" id="UP001190926"/>
    </source>
</evidence>
<comment type="similarity">
    <text evidence="2">Belongs to the RLP family.</text>
</comment>
<evidence type="ECO:0000256" key="7">
    <source>
        <dbReference type="ARBA" id="ARBA00022989"/>
    </source>
</evidence>
<accession>A0AAD4P0C1</accession>
<evidence type="ECO:0000313" key="12">
    <source>
        <dbReference type="EMBL" id="KAH6821486.1"/>
    </source>
</evidence>
<reference evidence="12 13" key="1">
    <citation type="journal article" date="2021" name="Nat. Commun.">
        <title>Incipient diploidization of the medicinal plant Perilla within 10,000 years.</title>
        <authorList>
            <person name="Zhang Y."/>
            <person name="Shen Q."/>
            <person name="Leng L."/>
            <person name="Zhang D."/>
            <person name="Chen S."/>
            <person name="Shi Y."/>
            <person name="Ning Z."/>
            <person name="Chen S."/>
        </authorList>
    </citation>
    <scope>NUCLEOTIDE SEQUENCE [LARGE SCALE GENOMIC DNA]</scope>
    <source>
        <strain evidence="13">cv. PC099</strain>
    </source>
</reference>
<keyword evidence="6" id="KW-0677">Repeat</keyword>
<keyword evidence="13" id="KW-1185">Reference proteome</keyword>
<evidence type="ECO:0000256" key="6">
    <source>
        <dbReference type="ARBA" id="ARBA00022737"/>
    </source>
</evidence>
<evidence type="ECO:0000256" key="1">
    <source>
        <dbReference type="ARBA" id="ARBA00004479"/>
    </source>
</evidence>
<dbReference type="Pfam" id="PF08263">
    <property type="entry name" value="LRRNT_2"/>
    <property type="match status" value="1"/>
</dbReference>
<dbReference type="PANTHER" id="PTHR48054:SF82">
    <property type="entry name" value="LRR RECEPTOR-LIKE SERINE_THREONINE-PROTEIN KINASE FLS2"/>
    <property type="match status" value="1"/>
</dbReference>
<dbReference type="EMBL" id="SDAM02002078">
    <property type="protein sequence ID" value="KAH6821486.1"/>
    <property type="molecule type" value="Genomic_DNA"/>
</dbReference>
<dbReference type="GO" id="GO:0006952">
    <property type="term" value="P:defense response"/>
    <property type="evidence" value="ECO:0007669"/>
    <property type="project" value="UniProtKB-ARBA"/>
</dbReference>
<keyword evidence="7" id="KW-1133">Transmembrane helix</keyword>
<keyword evidence="5 10" id="KW-0732">Signal</keyword>
<name>A0AAD4P0C1_PERFH</name>
<dbReference type="FunFam" id="3.80.10.10:FF:000041">
    <property type="entry name" value="LRR receptor-like serine/threonine-protein kinase ERECTA"/>
    <property type="match status" value="1"/>
</dbReference>
<gene>
    <name evidence="12" type="ORF">C2S53_009724</name>
</gene>
<evidence type="ECO:0000256" key="2">
    <source>
        <dbReference type="ARBA" id="ARBA00009592"/>
    </source>
</evidence>
<dbReference type="AlphaFoldDB" id="A0AAD4P0C1"/>
<evidence type="ECO:0000256" key="4">
    <source>
        <dbReference type="ARBA" id="ARBA00022692"/>
    </source>
</evidence>
<protein>
    <recommendedName>
        <fullName evidence="11">Leucine-rich repeat-containing N-terminal plant-type domain-containing protein</fullName>
    </recommendedName>
</protein>
<evidence type="ECO:0000256" key="9">
    <source>
        <dbReference type="ARBA" id="ARBA00023180"/>
    </source>
</evidence>
<keyword evidence="8" id="KW-0472">Membrane</keyword>
<dbReference type="SUPFAM" id="SSF52058">
    <property type="entry name" value="L domain-like"/>
    <property type="match status" value="2"/>
</dbReference>
<dbReference type="SMART" id="SM00369">
    <property type="entry name" value="LRR_TYP"/>
    <property type="match status" value="6"/>
</dbReference>
<feature type="chain" id="PRO_5042180937" description="Leucine-rich repeat-containing N-terminal plant-type domain-containing protein" evidence="10">
    <location>
        <begin position="19"/>
        <end position="545"/>
    </location>
</feature>
<dbReference type="Pfam" id="PF00560">
    <property type="entry name" value="LRR_1"/>
    <property type="match status" value="8"/>
</dbReference>
<evidence type="ECO:0000256" key="8">
    <source>
        <dbReference type="ARBA" id="ARBA00023136"/>
    </source>
</evidence>
<evidence type="ECO:0000256" key="10">
    <source>
        <dbReference type="SAM" id="SignalP"/>
    </source>
</evidence>
<dbReference type="GO" id="GO:0051707">
    <property type="term" value="P:response to other organism"/>
    <property type="evidence" value="ECO:0007669"/>
    <property type="project" value="UniProtKB-ARBA"/>
</dbReference>
<dbReference type="PANTHER" id="PTHR48054">
    <property type="entry name" value="RECEPTOR KINASE-LIKE PROTEIN XA21"/>
    <property type="match status" value="1"/>
</dbReference>
<dbReference type="FunFam" id="3.80.10.10:FF:000095">
    <property type="entry name" value="LRR receptor-like serine/threonine-protein kinase GSO1"/>
    <property type="match status" value="1"/>
</dbReference>
<feature type="signal peptide" evidence="10">
    <location>
        <begin position="1"/>
        <end position="18"/>
    </location>
</feature>
<dbReference type="GO" id="GO:0016020">
    <property type="term" value="C:membrane"/>
    <property type="evidence" value="ECO:0007669"/>
    <property type="project" value="UniProtKB-SubCell"/>
</dbReference>
<evidence type="ECO:0000259" key="11">
    <source>
        <dbReference type="Pfam" id="PF08263"/>
    </source>
</evidence>
<dbReference type="Gene3D" id="3.80.10.10">
    <property type="entry name" value="Ribonuclease Inhibitor"/>
    <property type="match status" value="3"/>
</dbReference>
<comment type="caution">
    <text evidence="12">The sequence shown here is derived from an EMBL/GenBank/DDBJ whole genome shotgun (WGS) entry which is preliminary data.</text>
</comment>
<evidence type="ECO:0000256" key="5">
    <source>
        <dbReference type="ARBA" id="ARBA00022729"/>
    </source>
</evidence>
<dbReference type="InterPro" id="IPR032675">
    <property type="entry name" value="LRR_dom_sf"/>
</dbReference>
<feature type="domain" description="Leucine-rich repeat-containing N-terminal plant-type" evidence="11">
    <location>
        <begin position="26"/>
        <end position="64"/>
    </location>
</feature>
<organism evidence="12 13">
    <name type="scientific">Perilla frutescens var. hirtella</name>
    <name type="common">Perilla citriodora</name>
    <name type="synonym">Perilla setoyensis</name>
    <dbReference type="NCBI Taxonomy" id="608512"/>
    <lineage>
        <taxon>Eukaryota</taxon>
        <taxon>Viridiplantae</taxon>
        <taxon>Streptophyta</taxon>
        <taxon>Embryophyta</taxon>
        <taxon>Tracheophyta</taxon>
        <taxon>Spermatophyta</taxon>
        <taxon>Magnoliopsida</taxon>
        <taxon>eudicotyledons</taxon>
        <taxon>Gunneridae</taxon>
        <taxon>Pentapetalae</taxon>
        <taxon>asterids</taxon>
        <taxon>lamiids</taxon>
        <taxon>Lamiales</taxon>
        <taxon>Lamiaceae</taxon>
        <taxon>Nepetoideae</taxon>
        <taxon>Elsholtzieae</taxon>
        <taxon>Perilla</taxon>
    </lineage>
</organism>
<dbReference type="Pfam" id="PF13855">
    <property type="entry name" value="LRR_8"/>
    <property type="match status" value="1"/>
</dbReference>
<keyword evidence="3" id="KW-0433">Leucine-rich repeat</keyword>
<proteinExistence type="inferred from homology"/>